<evidence type="ECO:0000313" key="11">
    <source>
        <dbReference type="Proteomes" id="UP000078561"/>
    </source>
</evidence>
<evidence type="ECO:0000256" key="8">
    <source>
        <dbReference type="PIRNR" id="PIRNR016305"/>
    </source>
</evidence>
<dbReference type="InterPro" id="IPR016651">
    <property type="entry name" value="LCMT1"/>
</dbReference>
<organism evidence="10">
    <name type="scientific">Absidia glauca</name>
    <name type="common">Pin mould</name>
    <dbReference type="NCBI Taxonomy" id="4829"/>
    <lineage>
        <taxon>Eukaryota</taxon>
        <taxon>Fungi</taxon>
        <taxon>Fungi incertae sedis</taxon>
        <taxon>Mucoromycota</taxon>
        <taxon>Mucoromycotina</taxon>
        <taxon>Mucoromycetes</taxon>
        <taxon>Mucorales</taxon>
        <taxon>Cunninghamellaceae</taxon>
        <taxon>Absidia</taxon>
    </lineage>
</organism>
<dbReference type="GO" id="GO:0018423">
    <property type="term" value="F:protein C-terminal leucine carboxyl O-methyltransferase activity"/>
    <property type="evidence" value="ECO:0007669"/>
    <property type="project" value="UniProtKB-EC"/>
</dbReference>
<evidence type="ECO:0000256" key="2">
    <source>
        <dbReference type="ARBA" id="ARBA00010703"/>
    </source>
</evidence>
<evidence type="ECO:0000256" key="5">
    <source>
        <dbReference type="ARBA" id="ARBA00022603"/>
    </source>
</evidence>
<evidence type="ECO:0000256" key="4">
    <source>
        <dbReference type="ARBA" id="ARBA00017497"/>
    </source>
</evidence>
<comment type="function">
    <text evidence="8">Methylates the carboxyl group of the C-terminal leucine residue of protein phosphatase 2A catalytic subunits to form alpha-leucine ester residues.</text>
</comment>
<reference evidence="10" key="1">
    <citation type="submission" date="2016-04" db="EMBL/GenBank/DDBJ databases">
        <authorList>
            <person name="Evans L.H."/>
            <person name="Alamgir A."/>
            <person name="Owens N."/>
            <person name="Weber N.D."/>
            <person name="Virtaneva K."/>
            <person name="Barbian K."/>
            <person name="Babar A."/>
            <person name="Rosenke K."/>
        </authorList>
    </citation>
    <scope>NUCLEOTIDE SEQUENCE [LARGE SCALE GENOMIC DNA]</scope>
    <source>
        <strain evidence="10">CBS 101.48</strain>
    </source>
</reference>
<proteinExistence type="inferred from homology"/>
<keyword evidence="5 8" id="KW-0489">Methyltransferase</keyword>
<feature type="binding site" evidence="9">
    <location>
        <position position="60"/>
    </location>
    <ligand>
        <name>S-adenosyl-L-methionine</name>
        <dbReference type="ChEBI" id="CHEBI:59789"/>
    </ligand>
</feature>
<evidence type="ECO:0000313" key="10">
    <source>
        <dbReference type="EMBL" id="SAM01151.1"/>
    </source>
</evidence>
<protein>
    <recommendedName>
        <fullName evidence="4 8">Leucine carboxyl methyltransferase 1</fullName>
        <ecNumber evidence="3 8">2.1.1.233</ecNumber>
    </recommendedName>
</protein>
<evidence type="ECO:0000256" key="3">
    <source>
        <dbReference type="ARBA" id="ARBA00012834"/>
    </source>
</evidence>
<keyword evidence="11" id="KW-1185">Reference proteome</keyword>
<evidence type="ECO:0000256" key="6">
    <source>
        <dbReference type="ARBA" id="ARBA00022679"/>
    </source>
</evidence>
<gene>
    <name evidence="10" type="primary">ABSGL_06888.1 scaffold 8678</name>
</gene>
<dbReference type="EMBL" id="LT553503">
    <property type="protein sequence ID" value="SAM01151.1"/>
    <property type="molecule type" value="Genomic_DNA"/>
</dbReference>
<dbReference type="InterPro" id="IPR007213">
    <property type="entry name" value="Ppm1/Ppm2/Tcmp"/>
</dbReference>
<name>A0A163JG80_ABSGL</name>
<dbReference type="Pfam" id="PF04072">
    <property type="entry name" value="LCM"/>
    <property type="match status" value="1"/>
</dbReference>
<dbReference type="OrthoDB" id="203237at2759"/>
<dbReference type="InterPro" id="IPR029063">
    <property type="entry name" value="SAM-dependent_MTases_sf"/>
</dbReference>
<dbReference type="STRING" id="4829.A0A163JG80"/>
<dbReference type="Gene3D" id="3.40.50.150">
    <property type="entry name" value="Vaccinia Virus protein VP39"/>
    <property type="match status" value="1"/>
</dbReference>
<dbReference type="EC" id="2.1.1.233" evidence="3 8"/>
<dbReference type="AlphaFoldDB" id="A0A163JG80"/>
<dbReference type="PANTHER" id="PTHR13600:SF21">
    <property type="entry name" value="LEUCINE CARBOXYL METHYLTRANSFERASE 1"/>
    <property type="match status" value="1"/>
</dbReference>
<evidence type="ECO:0000256" key="1">
    <source>
        <dbReference type="ARBA" id="ARBA00000724"/>
    </source>
</evidence>
<accession>A0A163JG80</accession>
<keyword evidence="6 8" id="KW-0808">Transferase</keyword>
<feature type="binding site" evidence="9">
    <location>
        <position position="207"/>
    </location>
    <ligand>
        <name>S-adenosyl-L-methionine</name>
        <dbReference type="ChEBI" id="CHEBI:59789"/>
    </ligand>
</feature>
<dbReference type="Proteomes" id="UP000078561">
    <property type="component" value="Unassembled WGS sequence"/>
</dbReference>
<evidence type="ECO:0000256" key="7">
    <source>
        <dbReference type="ARBA" id="ARBA00022691"/>
    </source>
</evidence>
<comment type="catalytic activity">
    <reaction evidence="1 8">
        <text>[phosphatase 2A protein]-C-terminal L-leucine + S-adenosyl-L-methionine = [phosphatase 2A protein]-C-terminal L-leucine methyl ester + S-adenosyl-L-homocysteine</text>
        <dbReference type="Rhea" id="RHEA:48544"/>
        <dbReference type="Rhea" id="RHEA-COMP:12134"/>
        <dbReference type="Rhea" id="RHEA-COMP:12135"/>
        <dbReference type="ChEBI" id="CHEBI:57856"/>
        <dbReference type="ChEBI" id="CHEBI:59789"/>
        <dbReference type="ChEBI" id="CHEBI:90516"/>
        <dbReference type="ChEBI" id="CHEBI:90517"/>
        <dbReference type="EC" id="2.1.1.233"/>
    </reaction>
</comment>
<dbReference type="GO" id="GO:0032259">
    <property type="term" value="P:methylation"/>
    <property type="evidence" value="ECO:0007669"/>
    <property type="project" value="UniProtKB-KW"/>
</dbReference>
<dbReference type="FunCoup" id="A0A163JG80">
    <property type="interactions" value="403"/>
</dbReference>
<dbReference type="GO" id="GO:0009966">
    <property type="term" value="P:regulation of signal transduction"/>
    <property type="evidence" value="ECO:0007669"/>
    <property type="project" value="UniProtKB-ARBA"/>
</dbReference>
<feature type="binding site" evidence="9">
    <location>
        <begin position="180"/>
        <end position="181"/>
    </location>
    <ligand>
        <name>S-adenosyl-L-methionine</name>
        <dbReference type="ChEBI" id="CHEBI:59789"/>
    </ligand>
</feature>
<dbReference type="PIRSF" id="PIRSF016305">
    <property type="entry name" value="LCM_mtfrase"/>
    <property type="match status" value="1"/>
</dbReference>
<dbReference type="OMA" id="IIYEPIR"/>
<feature type="binding site" evidence="9">
    <location>
        <position position="90"/>
    </location>
    <ligand>
        <name>S-adenosyl-L-methionine</name>
        <dbReference type="ChEBI" id="CHEBI:59789"/>
    </ligand>
</feature>
<dbReference type="InParanoid" id="A0A163JG80"/>
<dbReference type="FunFam" id="3.40.50.150:FF:000092">
    <property type="entry name" value="Leucine carboxyl methyltransferase 1"/>
    <property type="match status" value="1"/>
</dbReference>
<dbReference type="SUPFAM" id="SSF53335">
    <property type="entry name" value="S-adenosyl-L-methionine-dependent methyltransferases"/>
    <property type="match status" value="1"/>
</dbReference>
<keyword evidence="7 8" id="KW-0949">S-adenosyl-L-methionine</keyword>
<sequence length="350" mass="40410">MHSDYLNDPSDEAIRLTNDDATVSRLSAMQLGYFEDPFVKYFVKRPVRRMPIINRGSHIRSRALDTLVQQFLSLPGPSATSSKKQIVSLGAGFDTRYFMIKSGALDTETACLKHSLSNYFEVDFPENIVKKARIIKQRKELQDVLLQPSSSSPGNNQQEIRLEKGGTELSSFDYHLIGGDLRQWDQVVDRLVAHGLDRNAPTLFLSECVFIYLPPDSATSILKWIERTISDCAFALYEQIRPDDNFGKIMIRNLQMRNIELKGIHDYPSLHHQEQRFLNLGWDHAESVDINTLHDCFLDDQERARIAKLEIFDEMEEWRLLSEHYCVAWAYKADKYKQSFGQQFGLKHKS</sequence>
<evidence type="ECO:0000256" key="9">
    <source>
        <dbReference type="PIRSR" id="PIRSR016305-1"/>
    </source>
</evidence>
<dbReference type="PANTHER" id="PTHR13600">
    <property type="entry name" value="LEUCINE CARBOXYL METHYLTRANSFERASE"/>
    <property type="match status" value="1"/>
</dbReference>
<comment type="similarity">
    <text evidence="2 8">Belongs to the methyltransferase superfamily. LCMT family.</text>
</comment>